<evidence type="ECO:0000256" key="1">
    <source>
        <dbReference type="SAM" id="MobiDB-lite"/>
    </source>
</evidence>
<protein>
    <submittedName>
        <fullName evidence="2">Uncharacterized protein</fullName>
    </submittedName>
</protein>
<feature type="region of interest" description="Disordered" evidence="1">
    <location>
        <begin position="379"/>
        <end position="424"/>
    </location>
</feature>
<name>A0A6A6VDG9_9PLEO</name>
<organism evidence="2 3">
    <name type="scientific">Sporormia fimetaria CBS 119925</name>
    <dbReference type="NCBI Taxonomy" id="1340428"/>
    <lineage>
        <taxon>Eukaryota</taxon>
        <taxon>Fungi</taxon>
        <taxon>Dikarya</taxon>
        <taxon>Ascomycota</taxon>
        <taxon>Pezizomycotina</taxon>
        <taxon>Dothideomycetes</taxon>
        <taxon>Pleosporomycetidae</taxon>
        <taxon>Pleosporales</taxon>
        <taxon>Sporormiaceae</taxon>
        <taxon>Sporormia</taxon>
    </lineage>
</organism>
<feature type="region of interest" description="Disordered" evidence="1">
    <location>
        <begin position="446"/>
        <end position="493"/>
    </location>
</feature>
<proteinExistence type="predicted"/>
<feature type="region of interest" description="Disordered" evidence="1">
    <location>
        <begin position="322"/>
        <end position="343"/>
    </location>
</feature>
<dbReference type="AlphaFoldDB" id="A0A6A6VDG9"/>
<dbReference type="OrthoDB" id="3785839at2759"/>
<feature type="compositionally biased region" description="Acidic residues" evidence="1">
    <location>
        <begin position="796"/>
        <end position="814"/>
    </location>
</feature>
<feature type="region of interest" description="Disordered" evidence="1">
    <location>
        <begin position="1"/>
        <end position="114"/>
    </location>
</feature>
<sequence length="845" mass="92752">MDAENETPSPSSQGAAGTPFTAHRQSNETSSLLIDQLFRNPVQAPHQDPLQHLVQHPPQRPLRPPLRQPHSSGGTVEPHGPTQPRTGFPNNGYQSVRPPATSGRSFLDPPQKRHFGPSNVGIFPISGLPLGYQARPAGSQALPLNYQVLYPGYHVPPATYQILPATYRIPPASYLVPPSSYQTPPASYQVPLSGYEAPPFGYQTPSSHTQARSPRHHVQSSIQSALLHQQRPNGLPNNTGDHLWPPHVCVNPDQTIHAFPPATPAPAGHDSGYRMDEQLTAEDRDLNALLESVWQSSESIPDFHVQPRPVRSASHPVLTDNLGLSGCEPLSRSEAEATSQPEHIRTTTQPILDRHCSSSAHNVSLDSQGQTIAPANKLTAANSQEARQLNQTPKPKPKKRVRRGRSASAPAVTAQAPGPAISAPPVEMAALSPLILSSDTAIQHSPPEILTPISDAPLYHKPTPPVLQAPTPNAVTRTPPRDHAEHTVTTPTSQFHAQALTPAADNISDTQAPRVTSPSDDSIAGDATIAALATFPLPDAATRKKQELYAKRAEIARQKGKHKVNEGERRGRRIEISILSQLQRLGSQQASTPAAGPPSPTTQEILDSKADDAQIIGSLYTKYKAPVRLYNLIAGTTPYRTAYDWLISHLTRLTNAASPTHDMFVHTTSSAYIHTGTFISFVILHNAYEPQDLAGWMQTKRSCTSIGIYNPELVKDRLNEVEWRTVSPNLRGFIQESVEKGEIKLERVWREDDPGGWHERYFLCASNCKVQFPWRGAQMEKEELERCRLEVFDGEGVEEDEEWDVEEEEEDGGDGEWAPQTVEGVSVDGDRTLEEILRDIEDRKS</sequence>
<feature type="compositionally biased region" description="Pro residues" evidence="1">
    <location>
        <begin position="58"/>
        <end position="67"/>
    </location>
</feature>
<feature type="compositionally biased region" description="Polar residues" evidence="1">
    <location>
        <begin position="1"/>
        <end position="15"/>
    </location>
</feature>
<feature type="compositionally biased region" description="Basic residues" evidence="1">
    <location>
        <begin position="395"/>
        <end position="405"/>
    </location>
</feature>
<evidence type="ECO:0000313" key="2">
    <source>
        <dbReference type="EMBL" id="KAF2747764.1"/>
    </source>
</evidence>
<feature type="compositionally biased region" description="Polar residues" evidence="1">
    <location>
        <begin position="23"/>
        <end position="33"/>
    </location>
</feature>
<accession>A0A6A6VDG9</accession>
<gene>
    <name evidence="2" type="ORF">M011DRAFT_476938</name>
</gene>
<feature type="compositionally biased region" description="Polar residues" evidence="1">
    <location>
        <begin position="379"/>
        <end position="392"/>
    </location>
</feature>
<dbReference type="EMBL" id="MU006571">
    <property type="protein sequence ID" value="KAF2747764.1"/>
    <property type="molecule type" value="Genomic_DNA"/>
</dbReference>
<reference evidence="2" key="1">
    <citation type="journal article" date="2020" name="Stud. Mycol.">
        <title>101 Dothideomycetes genomes: a test case for predicting lifestyles and emergence of pathogens.</title>
        <authorList>
            <person name="Haridas S."/>
            <person name="Albert R."/>
            <person name="Binder M."/>
            <person name="Bloem J."/>
            <person name="Labutti K."/>
            <person name="Salamov A."/>
            <person name="Andreopoulos B."/>
            <person name="Baker S."/>
            <person name="Barry K."/>
            <person name="Bills G."/>
            <person name="Bluhm B."/>
            <person name="Cannon C."/>
            <person name="Castanera R."/>
            <person name="Culley D."/>
            <person name="Daum C."/>
            <person name="Ezra D."/>
            <person name="Gonzalez J."/>
            <person name="Henrissat B."/>
            <person name="Kuo A."/>
            <person name="Liang C."/>
            <person name="Lipzen A."/>
            <person name="Lutzoni F."/>
            <person name="Magnuson J."/>
            <person name="Mondo S."/>
            <person name="Nolan M."/>
            <person name="Ohm R."/>
            <person name="Pangilinan J."/>
            <person name="Park H.-J."/>
            <person name="Ramirez L."/>
            <person name="Alfaro M."/>
            <person name="Sun H."/>
            <person name="Tritt A."/>
            <person name="Yoshinaga Y."/>
            <person name="Zwiers L.-H."/>
            <person name="Turgeon B."/>
            <person name="Goodwin S."/>
            <person name="Spatafora J."/>
            <person name="Crous P."/>
            <person name="Grigoriev I."/>
        </authorList>
    </citation>
    <scope>NUCLEOTIDE SEQUENCE</scope>
    <source>
        <strain evidence="2">CBS 119925</strain>
    </source>
</reference>
<feature type="compositionally biased region" description="Polar residues" evidence="1">
    <location>
        <begin position="83"/>
        <end position="94"/>
    </location>
</feature>
<evidence type="ECO:0000313" key="3">
    <source>
        <dbReference type="Proteomes" id="UP000799440"/>
    </source>
</evidence>
<feature type="region of interest" description="Disordered" evidence="1">
    <location>
        <begin position="796"/>
        <end position="829"/>
    </location>
</feature>
<keyword evidence="3" id="KW-1185">Reference proteome</keyword>
<dbReference type="Proteomes" id="UP000799440">
    <property type="component" value="Unassembled WGS sequence"/>
</dbReference>